<comment type="similarity">
    <text evidence="1 3">Belongs to the short-chain dehydrogenases/reductases (SDR) family.</text>
</comment>
<dbReference type="EMBL" id="LGRB01000010">
    <property type="protein sequence ID" value="OCT50700.1"/>
    <property type="molecule type" value="Genomic_DNA"/>
</dbReference>
<proteinExistence type="inferred from homology"/>
<gene>
    <name evidence="5" type="ORF">CLCR_07514</name>
</gene>
<keyword evidence="2" id="KW-0560">Oxidoreductase</keyword>
<dbReference type="eggNOG" id="KOG1014">
    <property type="taxonomic scope" value="Eukaryota"/>
</dbReference>
<dbReference type="Pfam" id="PF00106">
    <property type="entry name" value="adh_short"/>
    <property type="match status" value="1"/>
</dbReference>
<dbReference type="InterPro" id="IPR036291">
    <property type="entry name" value="NAD(P)-bd_dom_sf"/>
</dbReference>
<dbReference type="InterPro" id="IPR002347">
    <property type="entry name" value="SDR_fam"/>
</dbReference>
<dbReference type="PRINTS" id="PR00081">
    <property type="entry name" value="GDHRDH"/>
</dbReference>
<evidence type="ECO:0000256" key="4">
    <source>
        <dbReference type="SAM" id="MobiDB-lite"/>
    </source>
</evidence>
<evidence type="ECO:0000313" key="5">
    <source>
        <dbReference type="EMBL" id="OCT50700.1"/>
    </source>
</evidence>
<dbReference type="Gene3D" id="3.40.50.720">
    <property type="entry name" value="NAD(P)-binding Rossmann-like Domain"/>
    <property type="match status" value="1"/>
</dbReference>
<dbReference type="GO" id="GO:0016491">
    <property type="term" value="F:oxidoreductase activity"/>
    <property type="evidence" value="ECO:0007669"/>
    <property type="project" value="UniProtKB-KW"/>
</dbReference>
<reference evidence="6" key="1">
    <citation type="submission" date="2015-07" db="EMBL/GenBank/DDBJ databases">
        <authorList>
            <person name="Teixeira M.M."/>
            <person name="Souza R.C."/>
            <person name="Almeida L.G."/>
            <person name="Vicente V.A."/>
            <person name="de Hoog S."/>
            <person name="Bocca A.L."/>
            <person name="de Almeida S.R."/>
            <person name="Vasconcelos A.T."/>
            <person name="Felipe M.S."/>
        </authorList>
    </citation>
    <scope>NUCLEOTIDE SEQUENCE [LARGE SCALE GENOMIC DNA]</scope>
    <source>
        <strain evidence="6">KSF</strain>
    </source>
</reference>
<evidence type="ECO:0000256" key="2">
    <source>
        <dbReference type="ARBA" id="ARBA00023002"/>
    </source>
</evidence>
<evidence type="ECO:0000256" key="3">
    <source>
        <dbReference type="RuleBase" id="RU000363"/>
    </source>
</evidence>
<evidence type="ECO:0000313" key="6">
    <source>
        <dbReference type="Proteomes" id="UP000094526"/>
    </source>
</evidence>
<feature type="compositionally biased region" description="Basic and acidic residues" evidence="4">
    <location>
        <begin position="204"/>
        <end position="220"/>
    </location>
</feature>
<name>A0A1C1CQC5_9EURO</name>
<dbReference type="PANTHER" id="PTHR44196">
    <property type="entry name" value="DEHYDROGENASE/REDUCTASE SDR FAMILY MEMBER 7B"/>
    <property type="match status" value="1"/>
</dbReference>
<dbReference type="Proteomes" id="UP000094526">
    <property type="component" value="Unassembled WGS sequence"/>
</dbReference>
<comment type="caution">
    <text evidence="5">The sequence shown here is derived from an EMBL/GenBank/DDBJ whole genome shotgun (WGS) entry which is preliminary data.</text>
</comment>
<dbReference type="PRINTS" id="PR00080">
    <property type="entry name" value="SDRFAMILY"/>
</dbReference>
<protein>
    <submittedName>
        <fullName evidence="5">Putative oxidoreductase</fullName>
    </submittedName>
</protein>
<dbReference type="PANTHER" id="PTHR44196:SF1">
    <property type="entry name" value="DEHYDROGENASE_REDUCTASE SDR FAMILY MEMBER 7B"/>
    <property type="match status" value="1"/>
</dbReference>
<evidence type="ECO:0000256" key="1">
    <source>
        <dbReference type="ARBA" id="ARBA00006484"/>
    </source>
</evidence>
<dbReference type="OrthoDB" id="37659at2759"/>
<dbReference type="STRING" id="86049.A0A1C1CQC5"/>
<keyword evidence="6" id="KW-1185">Reference proteome</keyword>
<dbReference type="VEuPathDB" id="FungiDB:G647_05317"/>
<organism evidence="5 6">
    <name type="scientific">Cladophialophora carrionii</name>
    <dbReference type="NCBI Taxonomy" id="86049"/>
    <lineage>
        <taxon>Eukaryota</taxon>
        <taxon>Fungi</taxon>
        <taxon>Dikarya</taxon>
        <taxon>Ascomycota</taxon>
        <taxon>Pezizomycotina</taxon>
        <taxon>Eurotiomycetes</taxon>
        <taxon>Chaetothyriomycetidae</taxon>
        <taxon>Chaetothyriales</taxon>
        <taxon>Herpotrichiellaceae</taxon>
        <taxon>Cladophialophora</taxon>
    </lineage>
</organism>
<dbReference type="SUPFAM" id="SSF51735">
    <property type="entry name" value="NAD(P)-binding Rossmann-fold domains"/>
    <property type="match status" value="1"/>
</dbReference>
<feature type="region of interest" description="Disordered" evidence="4">
    <location>
        <begin position="202"/>
        <end position="222"/>
    </location>
</feature>
<dbReference type="VEuPathDB" id="FungiDB:CLCR_07514"/>
<dbReference type="GO" id="GO:0016020">
    <property type="term" value="C:membrane"/>
    <property type="evidence" value="ECO:0007669"/>
    <property type="project" value="TreeGrafter"/>
</dbReference>
<accession>A0A1C1CQC5</accession>
<sequence length="268" mass="29176">MPESTISLIEAAVITGGNSGLGKAMAESLIRAGKKVVLIGRSESSLKTTVSEIHAAGYYVLDTGDTKAIPSTVEQILQSHPEVNCLINNAGVQRPFQFPNIGEKQEYGFDLGRADEEIDINIRGPMHLALAFLPHFTSLPRDKKGVIMNISSILGFLPSSVINPVYNGTKAWVHMFSLNLRSQYERSGKIKVVEIAPPTVSTALHRDRTDPSDNSKEKNKAAMSVDEFIQEVEEGWEQGTDIIAPGPAGAVLDAWYSALGEKYERATH</sequence>
<dbReference type="AlphaFoldDB" id="A0A1C1CQC5"/>